<dbReference type="AlphaFoldDB" id="T0CYR6"/>
<evidence type="ECO:0000313" key="3">
    <source>
        <dbReference type="EMBL" id="UNO47230.1"/>
    </source>
</evidence>
<dbReference type="Gene3D" id="1.10.10.60">
    <property type="entry name" value="Homeodomain-like"/>
    <property type="match status" value="2"/>
</dbReference>
<dbReference type="OrthoDB" id="34150at2"/>
<keyword evidence="2" id="KW-0804">Transcription</keyword>
<dbReference type="STRING" id="1356854.N007_14425"/>
<accession>T0CYR6</accession>
<dbReference type="Proteomes" id="UP000829401">
    <property type="component" value="Chromosome"/>
</dbReference>
<gene>
    <name evidence="3" type="ORF">K1I37_10785</name>
</gene>
<dbReference type="PROSITE" id="PS01124">
    <property type="entry name" value="HTH_ARAC_FAMILY_2"/>
    <property type="match status" value="1"/>
</dbReference>
<dbReference type="SMART" id="SM00342">
    <property type="entry name" value="HTH_ARAC"/>
    <property type="match status" value="1"/>
</dbReference>
<protein>
    <submittedName>
        <fullName evidence="3">AraC family transcriptional regulator</fullName>
    </submittedName>
</protein>
<dbReference type="EMBL" id="CP080467">
    <property type="protein sequence ID" value="UNO47230.1"/>
    <property type="molecule type" value="Genomic_DNA"/>
</dbReference>
<dbReference type="Pfam" id="PF06719">
    <property type="entry name" value="AraC_N"/>
    <property type="match status" value="1"/>
</dbReference>
<dbReference type="SUPFAM" id="SSF46689">
    <property type="entry name" value="Homeodomain-like"/>
    <property type="match status" value="2"/>
</dbReference>
<evidence type="ECO:0000313" key="4">
    <source>
        <dbReference type="Proteomes" id="UP000829401"/>
    </source>
</evidence>
<dbReference type="KEGG" id="aaco:K1I37_10785"/>
<sequence>MGASEQPLVPVDPGNVEDVLQAEMTRLASLIHNHTPHDGVFAQQIPGLYLGRSSRIDAEYVHTVHSPAVGIAAQGAKVVTVGNERYQYSGWRIFMAPVALPVAMRTTQASDTEPFLAVRLDLDPQRVGELALKIYPQGLPPVRRWRAGYVVNADFGTLNAFSRLVECLSDSSDMELLAPLVMDEILIRLLRSPIGVHVAEMGLVNSSVQRVAKAIAWLQENFALNMKVADLAELVHMSVSSFREHFKSVTSMSPLQYQKALRLQEARRLMLSNQLDATTACRLVGYVSDSQFNRDYRRFFGSPPNRDITKLRRQAQIAVLSG</sequence>
<proteinExistence type="predicted"/>
<keyword evidence="1" id="KW-0805">Transcription regulation</keyword>
<dbReference type="PANTHER" id="PTHR43436">
    <property type="entry name" value="ARAC-FAMILY TRANSCRIPTIONAL REGULATOR"/>
    <property type="match status" value="1"/>
</dbReference>
<dbReference type="GO" id="GO:0043565">
    <property type="term" value="F:sequence-specific DNA binding"/>
    <property type="evidence" value="ECO:0007669"/>
    <property type="project" value="InterPro"/>
</dbReference>
<evidence type="ECO:0000256" key="1">
    <source>
        <dbReference type="ARBA" id="ARBA00023015"/>
    </source>
</evidence>
<organism evidence="3 4">
    <name type="scientific">Alicyclobacillus acidoterrestris (strain ATCC 49025 / DSM 3922 / CIP 106132 / NCIMB 13137 / GD3B)</name>
    <dbReference type="NCBI Taxonomy" id="1356854"/>
    <lineage>
        <taxon>Bacteria</taxon>
        <taxon>Bacillati</taxon>
        <taxon>Bacillota</taxon>
        <taxon>Bacilli</taxon>
        <taxon>Bacillales</taxon>
        <taxon>Alicyclobacillaceae</taxon>
        <taxon>Alicyclobacillus</taxon>
    </lineage>
</organism>
<dbReference type="GO" id="GO:0003700">
    <property type="term" value="F:DNA-binding transcription factor activity"/>
    <property type="evidence" value="ECO:0007669"/>
    <property type="project" value="InterPro"/>
</dbReference>
<keyword evidence="4" id="KW-1185">Reference proteome</keyword>
<reference evidence="4" key="1">
    <citation type="journal article" date="2022" name="G3 (Bethesda)">
        <title>Unveiling the complete genome sequence of Alicyclobacillus acidoterrestris DSM 3922T, a taint-producing strain.</title>
        <authorList>
            <person name="Leonardo I.C."/>
            <person name="Barreto Crespo M.T."/>
            <person name="Gaspar F.B."/>
        </authorList>
    </citation>
    <scope>NUCLEOTIDE SEQUENCE [LARGE SCALE GENOMIC DNA]</scope>
    <source>
        <strain evidence="4">DSM 3922</strain>
    </source>
</reference>
<dbReference type="RefSeq" id="WP_021298032.1">
    <property type="nucleotide sequence ID" value="NZ_AURB01000168.1"/>
</dbReference>
<dbReference type="eggNOG" id="COG4977">
    <property type="taxonomic scope" value="Bacteria"/>
</dbReference>
<dbReference type="InterPro" id="IPR009594">
    <property type="entry name" value="Tscrpt_reg_HTH_AraC_N"/>
</dbReference>
<accession>A0A9E7CR46</accession>
<name>T0CYR6_ALIAG</name>
<dbReference type="InterPro" id="IPR009057">
    <property type="entry name" value="Homeodomain-like_sf"/>
</dbReference>
<dbReference type="InterPro" id="IPR018060">
    <property type="entry name" value="HTH_AraC"/>
</dbReference>
<evidence type="ECO:0000256" key="2">
    <source>
        <dbReference type="ARBA" id="ARBA00023163"/>
    </source>
</evidence>
<dbReference type="PANTHER" id="PTHR43436:SF1">
    <property type="entry name" value="TRANSCRIPTIONAL REGULATORY PROTEIN"/>
    <property type="match status" value="1"/>
</dbReference>
<dbReference type="Pfam" id="PF12833">
    <property type="entry name" value="HTH_18"/>
    <property type="match status" value="1"/>
</dbReference>